<evidence type="ECO:0000313" key="2">
    <source>
        <dbReference type="Proteomes" id="UP000494218"/>
    </source>
</evidence>
<protein>
    <submittedName>
        <fullName evidence="1">Uncharacterized protein</fullName>
    </submittedName>
</protein>
<name>A0A6P2NRA8_BURL3</name>
<gene>
    <name evidence="1" type="ORF">BLA23254_04613</name>
</gene>
<accession>A0A6P2NRA8</accession>
<dbReference type="EMBL" id="CABVPW010000023">
    <property type="protein sequence ID" value="VWB97054.1"/>
    <property type="molecule type" value="Genomic_DNA"/>
</dbReference>
<dbReference type="AlphaFoldDB" id="A0A6P2NRA8"/>
<reference evidence="1 2" key="1">
    <citation type="submission" date="2019-09" db="EMBL/GenBank/DDBJ databases">
        <authorList>
            <person name="Depoorter E."/>
        </authorList>
    </citation>
    <scope>NUCLEOTIDE SEQUENCE [LARGE SCALE GENOMIC DNA]</scope>
    <source>
        <strain evidence="1">LMG 23254</strain>
    </source>
</reference>
<proteinExistence type="predicted"/>
<dbReference type="Proteomes" id="UP000494218">
    <property type="component" value="Unassembled WGS sequence"/>
</dbReference>
<sequence length="53" mass="6150">MGTHQMGHYRIVKVPLQDKGPLWGMNKVRANNDHLSTTAFRVRWVRVTSSLCR</sequence>
<organism evidence="1 2">
    <name type="scientific">Burkholderia lata (strain ATCC 17760 / DSM 23089 / LMG 22485 / NCIMB 9086 / R18194 / 383)</name>
    <dbReference type="NCBI Taxonomy" id="482957"/>
    <lineage>
        <taxon>Bacteria</taxon>
        <taxon>Pseudomonadati</taxon>
        <taxon>Pseudomonadota</taxon>
        <taxon>Betaproteobacteria</taxon>
        <taxon>Burkholderiales</taxon>
        <taxon>Burkholderiaceae</taxon>
        <taxon>Burkholderia</taxon>
        <taxon>Burkholderia cepacia complex</taxon>
    </lineage>
</organism>
<evidence type="ECO:0000313" key="1">
    <source>
        <dbReference type="EMBL" id="VWB97054.1"/>
    </source>
</evidence>